<protein>
    <recommendedName>
        <fullName evidence="2">SLH domain-containing protein</fullName>
    </recommendedName>
</protein>
<sequence>MQRIKKSIVWLLLMVLVGSLFPAGLTQQAMAAGNDLTSTTYFSPDILDIRKTSNLDLTKENLRDEVYITNNPTISISGTYSKVSGDTLRAQVDLFTWDAAKKSWITDKVHSAPGTVQKDSNTPESRFVASNLTLFPGLNRITFTGTIGNLEGSESFYVLYDKIPFVSKLVISGGGLLSDVNLNEGTRVVVENSPISLLGEVHNTTKATVSVNGGAPLSTEIYNNQLATPPLNLVPGLNKLKIVFTNASDSITITRDVYYFKQSDPFTDMYVMDGNQEYKVFENRPSLTTTGLTQAQMIVQVLLPFTASDKDFVADSKITVGGQDVTIAEILDSNLYSDSGSFNPKAGSEVVITGSGGNPSYRLVTFRTSAFNLETENGAVKTTQSPRVIVNYGANGSAWNFTASYTPTFQYLSGQVLITDMKYLPDYKDSYGGKLDNVSQTKLDGAQVSNGDFYIMVKTSGTPDGSLTGEYLPLGTKTLNITRMSEVEGMTNTWIYKITGFSNGEQQVRFKYDNSSPVTVKISYVSKNYIYISNLFDGQTYTFNSKLAANEMNITGEYIGFENLTNSQYFINGISGENLKDGIDGTDIKLDVDLTANPKQTKFSLTLFIKPEGPLVYGENSIVFTGTSMDNAGNKREVRKELRIYIVDENISNISQFHPAKVPATGKSRAPFPTKEQFESPDTDVKELVKEMIAKIFEHPAEFTFKDDKYTTSEQEYDLVIRGGGARYVNLYFGSDKIFTVPLDIETKHEIATYQGYNYDLTGNENDFILRIRNFKFESPGTHVYNLELVNSTGARTNQRLEITRELAPYRLLAPQPTVGDKYVVNKNFIRFDIEAEGATKVVIDKGEATRRPEPEMKDRFTYDYVGLKPNKATKIKIQIVRGDATINDTIEVFYTGTVEIDSQFMAEKVSNKYSIFNKSLELSFPKGTVLQSANMNSNRVTKFYPDNKILFGIADPKDGVVERRNDYGGFINKNDGINNIIIPDTYISRFNSTVDTSNFTRISQIYWISGGVGELGDKGNIGYKASTNGLAPYSTEGFFTAFENERKIVPSQRGTLTLSYDPNVVDQAGTLVTVFRYVDAGGFGRWERVPGSVNSSKHTITVPFDEFGYYTVMKLNRGYSDITNHPWARNILNGLYSKGIMEALRADAFGADDQTTRGEFATLLVKGLNIPINADENQQTFFDVPYGSKTSTWDFEHLETAARAGIITGRTEGFFSPNMPITRQDAAVMISRAMKSLKLPANDQKLKDNLAKSFLDSGKMDYYALPSISAVTKAKIMSGTPVTLPGAKKPSYNFNPDSNMTRAEAGKIVVELFKKTTNIFPKNFS</sequence>
<keyword evidence="4" id="KW-1185">Reference proteome</keyword>
<feature type="chain" id="PRO_5047517763" description="SLH domain-containing protein" evidence="1">
    <location>
        <begin position="32"/>
        <end position="1326"/>
    </location>
</feature>
<accession>A0ABQ1VUG5</accession>
<dbReference type="InterPro" id="IPR001119">
    <property type="entry name" value="SLH_dom"/>
</dbReference>
<gene>
    <name evidence="3" type="ORF">GCM10010913_17340</name>
</gene>
<dbReference type="EMBL" id="BMIW01000009">
    <property type="protein sequence ID" value="GGF96271.1"/>
    <property type="molecule type" value="Genomic_DNA"/>
</dbReference>
<evidence type="ECO:0000256" key="1">
    <source>
        <dbReference type="SAM" id="SignalP"/>
    </source>
</evidence>
<organism evidence="3 4">
    <name type="scientific">Paenibacillus aceti</name>
    <dbReference type="NCBI Taxonomy" id="1820010"/>
    <lineage>
        <taxon>Bacteria</taxon>
        <taxon>Bacillati</taxon>
        <taxon>Bacillota</taxon>
        <taxon>Bacilli</taxon>
        <taxon>Bacillales</taxon>
        <taxon>Paenibacillaceae</taxon>
        <taxon>Paenibacillus</taxon>
    </lineage>
</organism>
<dbReference type="Proteomes" id="UP000608420">
    <property type="component" value="Unassembled WGS sequence"/>
</dbReference>
<evidence type="ECO:0000259" key="2">
    <source>
        <dbReference type="PROSITE" id="PS51272"/>
    </source>
</evidence>
<comment type="caution">
    <text evidence="3">The sequence shown here is derived from an EMBL/GenBank/DDBJ whole genome shotgun (WGS) entry which is preliminary data.</text>
</comment>
<feature type="signal peptide" evidence="1">
    <location>
        <begin position="1"/>
        <end position="31"/>
    </location>
</feature>
<feature type="domain" description="SLH" evidence="2">
    <location>
        <begin position="1179"/>
        <end position="1245"/>
    </location>
</feature>
<dbReference type="RefSeq" id="WP_162944316.1">
    <property type="nucleotide sequence ID" value="NZ_BMIW01000009.1"/>
</dbReference>
<dbReference type="Pfam" id="PF00395">
    <property type="entry name" value="SLH"/>
    <property type="match status" value="3"/>
</dbReference>
<reference evidence="4" key="1">
    <citation type="journal article" date="2019" name="Int. J. Syst. Evol. Microbiol.">
        <title>The Global Catalogue of Microorganisms (GCM) 10K type strain sequencing project: providing services to taxonomists for standard genome sequencing and annotation.</title>
        <authorList>
            <consortium name="The Broad Institute Genomics Platform"/>
            <consortium name="The Broad Institute Genome Sequencing Center for Infectious Disease"/>
            <person name="Wu L."/>
            <person name="Ma J."/>
        </authorList>
    </citation>
    <scope>NUCLEOTIDE SEQUENCE [LARGE SCALE GENOMIC DNA]</scope>
    <source>
        <strain evidence="4">CGMCC 1.15420</strain>
    </source>
</reference>
<dbReference type="PROSITE" id="PS51272">
    <property type="entry name" value="SLH"/>
    <property type="match status" value="3"/>
</dbReference>
<feature type="domain" description="SLH" evidence="2">
    <location>
        <begin position="1116"/>
        <end position="1178"/>
    </location>
</feature>
<proteinExistence type="predicted"/>
<evidence type="ECO:0000313" key="3">
    <source>
        <dbReference type="EMBL" id="GGF96271.1"/>
    </source>
</evidence>
<evidence type="ECO:0000313" key="4">
    <source>
        <dbReference type="Proteomes" id="UP000608420"/>
    </source>
</evidence>
<feature type="domain" description="SLH" evidence="2">
    <location>
        <begin position="1252"/>
        <end position="1324"/>
    </location>
</feature>
<name>A0ABQ1VUG5_9BACL</name>
<keyword evidence="1" id="KW-0732">Signal</keyword>